<dbReference type="STRING" id="1798384.A3D03_04715"/>
<protein>
    <submittedName>
        <fullName evidence="3">Uncharacterized protein</fullName>
    </submittedName>
</protein>
<evidence type="ECO:0000313" key="4">
    <source>
        <dbReference type="Proteomes" id="UP000177092"/>
    </source>
</evidence>
<dbReference type="Proteomes" id="UP000177092">
    <property type="component" value="Unassembled WGS sequence"/>
</dbReference>
<accession>A0A1F6AC13</accession>
<feature type="transmembrane region" description="Helical" evidence="2">
    <location>
        <begin position="28"/>
        <end position="50"/>
    </location>
</feature>
<feature type="transmembrane region" description="Helical" evidence="2">
    <location>
        <begin position="62"/>
        <end position="88"/>
    </location>
</feature>
<feature type="transmembrane region" description="Helical" evidence="2">
    <location>
        <begin position="122"/>
        <end position="145"/>
    </location>
</feature>
<evidence type="ECO:0000256" key="1">
    <source>
        <dbReference type="SAM" id="Coils"/>
    </source>
</evidence>
<gene>
    <name evidence="3" type="ORF">A3D03_04715</name>
</gene>
<keyword evidence="2" id="KW-0472">Membrane</keyword>
<evidence type="ECO:0000313" key="3">
    <source>
        <dbReference type="EMBL" id="OGG22224.1"/>
    </source>
</evidence>
<feature type="coiled-coil region" evidence="1">
    <location>
        <begin position="154"/>
        <end position="195"/>
    </location>
</feature>
<feature type="transmembrane region" description="Helical" evidence="2">
    <location>
        <begin position="5"/>
        <end position="22"/>
    </location>
</feature>
<dbReference type="EMBL" id="MFJN01000007">
    <property type="protein sequence ID" value="OGG22224.1"/>
    <property type="molecule type" value="Genomic_DNA"/>
</dbReference>
<feature type="transmembrane region" description="Helical" evidence="2">
    <location>
        <begin position="94"/>
        <end position="115"/>
    </location>
</feature>
<evidence type="ECO:0000256" key="2">
    <source>
        <dbReference type="SAM" id="Phobius"/>
    </source>
</evidence>
<organism evidence="3 4">
    <name type="scientific">Candidatus Gottesmanbacteria bacterium RIFCSPHIGHO2_02_FULL_40_13</name>
    <dbReference type="NCBI Taxonomy" id="1798384"/>
    <lineage>
        <taxon>Bacteria</taxon>
        <taxon>Candidatus Gottesmaniibacteriota</taxon>
    </lineage>
</organism>
<sequence length="198" mass="22489">MLKKTVQHSLILLLAIAVIFFWQENTTLSYYSLQLSGVLLLTLIVSHHLLKPKSFKLVESTISTMAVLLITSSTGGVNSPLFFLNFLLLFELSLLLEPLIPLFLSGILLVFYLLLSSSQNYLAWLELLAFPLMTPLAIFTGQIYINQAQLSQKVQNQKINQTQLSQKVQNQKKEIHNLSDKIENLEEEIVEEELNISK</sequence>
<name>A0A1F6AC13_9BACT</name>
<dbReference type="AlphaFoldDB" id="A0A1F6AC13"/>
<reference evidence="3 4" key="1">
    <citation type="journal article" date="2016" name="Nat. Commun.">
        <title>Thousands of microbial genomes shed light on interconnected biogeochemical processes in an aquifer system.</title>
        <authorList>
            <person name="Anantharaman K."/>
            <person name="Brown C.T."/>
            <person name="Hug L.A."/>
            <person name="Sharon I."/>
            <person name="Castelle C.J."/>
            <person name="Probst A.J."/>
            <person name="Thomas B.C."/>
            <person name="Singh A."/>
            <person name="Wilkins M.J."/>
            <person name="Karaoz U."/>
            <person name="Brodie E.L."/>
            <person name="Williams K.H."/>
            <person name="Hubbard S.S."/>
            <person name="Banfield J.F."/>
        </authorList>
    </citation>
    <scope>NUCLEOTIDE SEQUENCE [LARGE SCALE GENOMIC DNA]</scope>
</reference>
<comment type="caution">
    <text evidence="3">The sequence shown here is derived from an EMBL/GenBank/DDBJ whole genome shotgun (WGS) entry which is preliminary data.</text>
</comment>
<keyword evidence="2" id="KW-1133">Transmembrane helix</keyword>
<keyword evidence="2" id="KW-0812">Transmembrane</keyword>
<keyword evidence="1" id="KW-0175">Coiled coil</keyword>
<proteinExistence type="predicted"/>